<feature type="transmembrane region" description="Helical" evidence="1">
    <location>
        <begin position="217"/>
        <end position="240"/>
    </location>
</feature>
<dbReference type="GeneID" id="27666338"/>
<dbReference type="Pfam" id="PF01757">
    <property type="entry name" value="Acyl_transf_3"/>
    <property type="match status" value="1"/>
</dbReference>
<keyword evidence="1" id="KW-0472">Membrane</keyword>
<feature type="domain" description="Acyltransferase 3" evidence="2">
    <location>
        <begin position="50"/>
        <end position="451"/>
    </location>
</feature>
<dbReference type="PANTHER" id="PTHR23028">
    <property type="entry name" value="ACETYLTRANSFERASE"/>
    <property type="match status" value="1"/>
</dbReference>
<comment type="caution">
    <text evidence="3">The sequence shown here is derived from an EMBL/GenBank/DDBJ whole genome shotgun (WGS) entry which is preliminary data.</text>
</comment>
<dbReference type="RefSeq" id="XP_016585515.1">
    <property type="nucleotide sequence ID" value="XM_016731061.1"/>
</dbReference>
<dbReference type="EMBL" id="AXCR01000010">
    <property type="protein sequence ID" value="KJR82839.1"/>
    <property type="molecule type" value="Genomic_DNA"/>
</dbReference>
<dbReference type="Proteomes" id="UP000033710">
    <property type="component" value="Unassembled WGS sequence"/>
</dbReference>
<evidence type="ECO:0000313" key="4">
    <source>
        <dbReference type="Proteomes" id="UP000033710"/>
    </source>
</evidence>
<evidence type="ECO:0000259" key="2">
    <source>
        <dbReference type="Pfam" id="PF01757"/>
    </source>
</evidence>
<dbReference type="VEuPathDB" id="FungiDB:SPSK_04250"/>
<accession>A0A0F2M160</accession>
<dbReference type="KEGG" id="ssck:SPSK_04250"/>
<dbReference type="OrthoDB" id="5819582at2759"/>
<organism evidence="3 4">
    <name type="scientific">Sporothrix schenckii 1099-18</name>
    <dbReference type="NCBI Taxonomy" id="1397361"/>
    <lineage>
        <taxon>Eukaryota</taxon>
        <taxon>Fungi</taxon>
        <taxon>Dikarya</taxon>
        <taxon>Ascomycota</taxon>
        <taxon>Pezizomycotina</taxon>
        <taxon>Sordariomycetes</taxon>
        <taxon>Sordariomycetidae</taxon>
        <taxon>Ophiostomatales</taxon>
        <taxon>Ophiostomataceae</taxon>
        <taxon>Sporothrix</taxon>
    </lineage>
</organism>
<sequence length="502" mass="56203">MAFSRRVWQVTPSNFLRSLLPSFMADAVWPKEPCHNHSCRRSPRLHSTSYLDGLRGIASVIVFICHYTEKRHDHLLPTYGHYRLPRTDSGDIALTPTSSFLQVPIFRVLYSGRPAVHVFFVISGFVLSYKPLRLLHGPEGLGACYSALASLAFRRPIRLFLPCAVSTLAVAVLCQTGQLYAADTTWAGQLHSWAQTYAGRIAWPWAWDRDLRPGYDIHLWTIPIEFAHAMLLFVVLLALAPLRTQVRQVLTGVLAGYCLACGRWAAFEFLAGFALAEVHVLRAATAMAGDHRSTTLSHLAAGAFHSTVLAACLFVAGWPNEDADKTPGIRALLSNTPAWFLSNGRDEALTEREDWGEALLEQKFWFGLAAVLLVWSCGEFAAARRQFERPLAQYCGRISYAVYLVHGPALDYWKDMTDRLVKPIGMETAVRRMTTWLVGLLFLGSVVVWLADLFWRQVDAPIVALGRAVEQVCLQTDRCNDTWLCLEAKKVEDRHGFTGIVD</sequence>
<protein>
    <submittedName>
        <fullName evidence="3">Hard surface induced protein</fullName>
    </submittedName>
</protein>
<dbReference type="GO" id="GO:0016747">
    <property type="term" value="F:acyltransferase activity, transferring groups other than amino-acyl groups"/>
    <property type="evidence" value="ECO:0007669"/>
    <property type="project" value="InterPro"/>
</dbReference>
<proteinExistence type="predicted"/>
<feature type="transmembrane region" description="Helical" evidence="1">
    <location>
        <begin position="296"/>
        <end position="318"/>
    </location>
</feature>
<keyword evidence="1" id="KW-0812">Transmembrane</keyword>
<dbReference type="AlphaFoldDB" id="A0A0F2M160"/>
<feature type="transmembrane region" description="Helical" evidence="1">
    <location>
        <begin position="433"/>
        <end position="455"/>
    </location>
</feature>
<evidence type="ECO:0000256" key="1">
    <source>
        <dbReference type="SAM" id="Phobius"/>
    </source>
</evidence>
<reference evidence="3 4" key="1">
    <citation type="journal article" date="2014" name="BMC Genomics">
        <title>Comparative genomics of the major fungal agents of human and animal Sporotrichosis: Sporothrix schenckii and Sporothrix brasiliensis.</title>
        <authorList>
            <person name="Teixeira M.M."/>
            <person name="de Almeida L.G."/>
            <person name="Kubitschek-Barreira P."/>
            <person name="Alves F.L."/>
            <person name="Kioshima E.S."/>
            <person name="Abadio A.K."/>
            <person name="Fernandes L."/>
            <person name="Derengowski L.S."/>
            <person name="Ferreira K.S."/>
            <person name="Souza R.C."/>
            <person name="Ruiz J.C."/>
            <person name="de Andrade N.C."/>
            <person name="Paes H.C."/>
            <person name="Nicola A.M."/>
            <person name="Albuquerque P."/>
            <person name="Gerber A.L."/>
            <person name="Martins V.P."/>
            <person name="Peconick L.D."/>
            <person name="Neto A.V."/>
            <person name="Chaucanez C.B."/>
            <person name="Silva P.A."/>
            <person name="Cunha O.L."/>
            <person name="de Oliveira F.F."/>
            <person name="dos Santos T.C."/>
            <person name="Barros A.L."/>
            <person name="Soares M.A."/>
            <person name="de Oliveira L.M."/>
            <person name="Marini M.M."/>
            <person name="Villalobos-Duno H."/>
            <person name="Cunha M.M."/>
            <person name="de Hoog S."/>
            <person name="da Silveira J.F."/>
            <person name="Henrissat B."/>
            <person name="Nino-Vega G.A."/>
            <person name="Cisalpino P.S."/>
            <person name="Mora-Montes H.M."/>
            <person name="Almeida S.R."/>
            <person name="Stajich J.E."/>
            <person name="Lopes-Bezerra L.M."/>
            <person name="Vasconcelos A.T."/>
            <person name="Felipe M.S."/>
        </authorList>
    </citation>
    <scope>NUCLEOTIDE SEQUENCE [LARGE SCALE GENOMIC DNA]</scope>
    <source>
        <strain evidence="3 4">1099-18</strain>
    </source>
</reference>
<keyword evidence="1" id="KW-1133">Transmembrane helix</keyword>
<evidence type="ECO:0000313" key="3">
    <source>
        <dbReference type="EMBL" id="KJR82839.1"/>
    </source>
</evidence>
<dbReference type="InterPro" id="IPR050879">
    <property type="entry name" value="Acyltransferase_3"/>
</dbReference>
<feature type="transmembrane region" description="Helical" evidence="1">
    <location>
        <begin position="364"/>
        <end position="382"/>
    </location>
</feature>
<dbReference type="PANTHER" id="PTHR23028:SF126">
    <property type="entry name" value="ACYLTRANSFERASE 3 DOMAIN-CONTAINING PROTEIN"/>
    <property type="match status" value="1"/>
</dbReference>
<feature type="transmembrane region" description="Helical" evidence="1">
    <location>
        <begin position="159"/>
        <end position="181"/>
    </location>
</feature>
<name>A0A0F2M160_SPOSC</name>
<dbReference type="InterPro" id="IPR002656">
    <property type="entry name" value="Acyl_transf_3_dom"/>
</dbReference>
<reference evidence="3 4" key="2">
    <citation type="journal article" date="2015" name="Eukaryot. Cell">
        <title>Asexual propagation of a virulent clone complex in a human and feline outbreak of sporotrichosis.</title>
        <authorList>
            <person name="Teixeira Mde M."/>
            <person name="Rodrigues A.M."/>
            <person name="Tsui C.K."/>
            <person name="de Almeida L.G."/>
            <person name="Van Diepeningen A.D."/>
            <person name="van den Ende B.G."/>
            <person name="Fernandes G.F."/>
            <person name="Kano R."/>
            <person name="Hamelin R.C."/>
            <person name="Lopes-Bezerra L.M."/>
            <person name="Vasconcelos A.T."/>
            <person name="de Hoog S."/>
            <person name="de Camargo Z.P."/>
            <person name="Felipe M.S."/>
        </authorList>
    </citation>
    <scope>NUCLEOTIDE SEQUENCE [LARGE SCALE GENOMIC DNA]</scope>
    <source>
        <strain evidence="3 4">1099-18</strain>
    </source>
</reference>
<gene>
    <name evidence="3" type="ORF">SPSK_04250</name>
</gene>